<feature type="compositionally biased region" description="Basic residues" evidence="5">
    <location>
        <begin position="442"/>
        <end position="456"/>
    </location>
</feature>
<organism evidence="10 11">
    <name type="scientific">Ephemerocybe angulata</name>
    <dbReference type="NCBI Taxonomy" id="980116"/>
    <lineage>
        <taxon>Eukaryota</taxon>
        <taxon>Fungi</taxon>
        <taxon>Dikarya</taxon>
        <taxon>Basidiomycota</taxon>
        <taxon>Agaricomycotina</taxon>
        <taxon>Agaricomycetes</taxon>
        <taxon>Agaricomycetidae</taxon>
        <taxon>Agaricales</taxon>
        <taxon>Agaricineae</taxon>
        <taxon>Psathyrellaceae</taxon>
        <taxon>Ephemerocybe</taxon>
    </lineage>
</organism>
<feature type="domain" description="Putative ER transporter 6TM N-terminal" evidence="8">
    <location>
        <begin position="63"/>
        <end position="354"/>
    </location>
</feature>
<feature type="region of interest" description="Disordered" evidence="5">
    <location>
        <begin position="368"/>
        <end position="456"/>
    </location>
</feature>
<evidence type="ECO:0000256" key="1">
    <source>
        <dbReference type="ARBA" id="ARBA00004141"/>
    </source>
</evidence>
<evidence type="ECO:0000259" key="9">
    <source>
        <dbReference type="Pfam" id="PF13515"/>
    </source>
</evidence>
<accession>A0A8H6HS25</accession>
<feature type="transmembrane region" description="Helical" evidence="6">
    <location>
        <begin position="172"/>
        <end position="192"/>
    </location>
</feature>
<comment type="caution">
    <text evidence="10">The sequence shown here is derived from an EMBL/GenBank/DDBJ whole genome shotgun (WGS) entry which is preliminary data.</text>
</comment>
<dbReference type="AlphaFoldDB" id="A0A8H6HS25"/>
<evidence type="ECO:0000256" key="2">
    <source>
        <dbReference type="ARBA" id="ARBA00022692"/>
    </source>
</evidence>
<reference evidence="10 11" key="1">
    <citation type="submission" date="2020-07" db="EMBL/GenBank/DDBJ databases">
        <title>Comparative genomics of pyrophilous fungi reveals a link between fire events and developmental genes.</title>
        <authorList>
            <consortium name="DOE Joint Genome Institute"/>
            <person name="Steindorff A.S."/>
            <person name="Carver A."/>
            <person name="Calhoun S."/>
            <person name="Stillman K."/>
            <person name="Liu H."/>
            <person name="Lipzen A."/>
            <person name="Pangilinan J."/>
            <person name="Labutti K."/>
            <person name="Bruns T.D."/>
            <person name="Grigoriev I.V."/>
        </authorList>
    </citation>
    <scope>NUCLEOTIDE SEQUENCE [LARGE SCALE GENOMIC DNA]</scope>
    <source>
        <strain evidence="10 11">CBS 144469</strain>
    </source>
</reference>
<keyword evidence="11" id="KW-1185">Reference proteome</keyword>
<dbReference type="Pfam" id="PF10337">
    <property type="entry name" value="ArAE_2_N"/>
    <property type="match status" value="2"/>
</dbReference>
<feature type="transmembrane region" description="Helical" evidence="6">
    <location>
        <begin position="721"/>
        <end position="740"/>
    </location>
</feature>
<feature type="transmembrane region" description="Helical" evidence="6">
    <location>
        <begin position="76"/>
        <end position="93"/>
    </location>
</feature>
<gene>
    <name evidence="10" type="ORF">DFP72DRAFT_906171</name>
</gene>
<feature type="domain" description="DUF2421" evidence="7">
    <location>
        <begin position="888"/>
        <end position="1105"/>
    </location>
</feature>
<feature type="compositionally biased region" description="Polar residues" evidence="5">
    <location>
        <begin position="431"/>
        <end position="441"/>
    </location>
</feature>
<dbReference type="Pfam" id="PF13515">
    <property type="entry name" value="FUSC_2"/>
    <property type="match status" value="1"/>
</dbReference>
<dbReference type="OrthoDB" id="2274698at2759"/>
<evidence type="ECO:0000313" key="10">
    <source>
        <dbReference type="EMBL" id="KAF6752124.1"/>
    </source>
</evidence>
<evidence type="ECO:0000256" key="6">
    <source>
        <dbReference type="SAM" id="Phobius"/>
    </source>
</evidence>
<feature type="domain" description="Integral membrane bound transporter" evidence="9">
    <location>
        <begin position="750"/>
        <end position="880"/>
    </location>
</feature>
<dbReference type="PANTHER" id="PTHR37994">
    <property type="entry name" value="ARAE_2_N DOMAIN-CONTAINING PROTEIN-RELATED"/>
    <property type="match status" value="1"/>
</dbReference>
<feature type="transmembrane region" description="Helical" evidence="6">
    <location>
        <begin position="201"/>
        <end position="227"/>
    </location>
</feature>
<feature type="transmembrane region" description="Helical" evidence="6">
    <location>
        <begin position="775"/>
        <end position="795"/>
    </location>
</feature>
<keyword evidence="4 6" id="KW-0472">Membrane</keyword>
<evidence type="ECO:0008006" key="12">
    <source>
        <dbReference type="Google" id="ProtNLM"/>
    </source>
</evidence>
<feature type="transmembrane region" description="Helical" evidence="6">
    <location>
        <begin position="128"/>
        <end position="152"/>
    </location>
</feature>
<evidence type="ECO:0000313" key="11">
    <source>
        <dbReference type="Proteomes" id="UP000521943"/>
    </source>
</evidence>
<keyword evidence="3 6" id="KW-1133">Transmembrane helix</keyword>
<evidence type="ECO:0000256" key="5">
    <source>
        <dbReference type="SAM" id="MobiDB-lite"/>
    </source>
</evidence>
<name>A0A8H6HS25_9AGAR</name>
<feature type="transmembrane region" description="Helical" evidence="6">
    <location>
        <begin position="831"/>
        <end position="847"/>
    </location>
</feature>
<dbReference type="InterPro" id="IPR018823">
    <property type="entry name" value="ArAE_2_N"/>
</dbReference>
<evidence type="ECO:0000259" key="8">
    <source>
        <dbReference type="Pfam" id="PF10337"/>
    </source>
</evidence>
<feature type="transmembrane region" description="Helical" evidence="6">
    <location>
        <begin position="867"/>
        <end position="885"/>
    </location>
</feature>
<comment type="subcellular location">
    <subcellularLocation>
        <location evidence="1">Membrane</location>
        <topology evidence="1">Multi-pass membrane protein</topology>
    </subcellularLocation>
</comment>
<dbReference type="Pfam" id="PF10334">
    <property type="entry name" value="BRE4"/>
    <property type="match status" value="1"/>
</dbReference>
<feature type="transmembrane region" description="Helical" evidence="6">
    <location>
        <begin position="801"/>
        <end position="824"/>
    </location>
</feature>
<proteinExistence type="predicted"/>
<evidence type="ECO:0000259" key="7">
    <source>
        <dbReference type="Pfam" id="PF10334"/>
    </source>
</evidence>
<feature type="domain" description="Putative ER transporter 6TM N-terminal" evidence="8">
    <location>
        <begin position="467"/>
        <end position="584"/>
    </location>
</feature>
<dbReference type="PANTHER" id="PTHR37994:SF1">
    <property type="entry name" value="ER TRANSPORTER 6TM N-TERMINAL DOMAIN-CONTAINING PROTEIN"/>
    <property type="match status" value="1"/>
</dbReference>
<feature type="transmembrane region" description="Helical" evidence="6">
    <location>
        <begin position="233"/>
        <end position="254"/>
    </location>
</feature>
<dbReference type="GO" id="GO:0016020">
    <property type="term" value="C:membrane"/>
    <property type="evidence" value="ECO:0007669"/>
    <property type="project" value="UniProtKB-SubCell"/>
</dbReference>
<dbReference type="InterPro" id="IPR018820">
    <property type="entry name" value="BRE4-related_DUF2421"/>
</dbReference>
<dbReference type="EMBL" id="JACGCI010000046">
    <property type="protein sequence ID" value="KAF6752124.1"/>
    <property type="molecule type" value="Genomic_DNA"/>
</dbReference>
<dbReference type="InterPro" id="IPR049453">
    <property type="entry name" value="Memb_transporter_dom"/>
</dbReference>
<keyword evidence="2 6" id="KW-0812">Transmembrane</keyword>
<protein>
    <recommendedName>
        <fullName evidence="12">DUF2421 domain-containing protein</fullName>
    </recommendedName>
</protein>
<evidence type="ECO:0000256" key="3">
    <source>
        <dbReference type="ARBA" id="ARBA00022989"/>
    </source>
</evidence>
<feature type="compositionally biased region" description="Polar residues" evidence="5">
    <location>
        <begin position="368"/>
        <end position="391"/>
    </location>
</feature>
<evidence type="ECO:0000256" key="4">
    <source>
        <dbReference type="ARBA" id="ARBA00023136"/>
    </source>
</evidence>
<dbReference type="Proteomes" id="UP000521943">
    <property type="component" value="Unassembled WGS sequence"/>
</dbReference>
<feature type="compositionally biased region" description="Basic and acidic residues" evidence="5">
    <location>
        <begin position="392"/>
        <end position="407"/>
    </location>
</feature>
<sequence>MEDDKERGRSRRRRQDVRIDTVPSIVTVDNDAARAPSSTTSGSSGTTTSWLSKVALQGRSHFDWVSSHWNWYSLKPVLRCWLAGWIAAVLFAIPAVDRWMGNASFLILIASFLSPPNDPFVAVLERELLILLFVCLSWAWSTLGLKLASLARREFHYGAQMIDVIDGRYVEAGPSVIAGVFIAIGSSFFLFVKARQGPGPYLFACIFACICLDISLTTAVLFPYPYYRVGLSIFLPLAVHSAIALFVSLTFFPVTISSGYTERLQAFFSPLSGVLKQHAVLLNSPTGTEEFEALVQSLADAVKKQEGVLISIVAAGRLLSSDLLVCRFAPHDFKAFLGFARRLAGRLQGMNLYFRLIDPEKDKFYSGSVTPWTSGHNTPTVPGTPSVQSRAHTPERTPPTEKPEHQYKNGSPPLSPSTSRGQLSALASKPWSPSHSRTPSGQHKHHHHHHHHHLHLHALHDSLLNLSLKSRHRRAEKVVGVFESQKYLNLEAKHMNDPRHDEWVQTETELLGKGCAPLLKQCSESIDVVTEWFASVRTVKWNIFRRTKHQQERVKLHDKILAVRGALATVLKDFRTKERLRVIEPYYPVVEVTDDESVHKEIPPHRHLFHCYVYQYNLIQVAGILVELLDEIVRLEGERKQLRLWTPVSHLFRWNENQLPETREHIDDDDPDVIQGAHDKELDDLGLPKRRDPDALPPRNVFEVLMNAAYRAGESMTHGNSLFAIKAGLVAAALCLPFLIKGSAGLAYKNRYVWAIIMGQLTMARFRGDTTFGLAARIFATLFGGVIGMVMWYISAGSGTASPYAFAAVCGVGFPFFYMVWLYAPIPPMPRLIIFVTAMLVLGYSYQDTHMVIAGAPGHGWEVAWKRFVLVTIGVVAAFIASLLPPTMTLRRYQRSTLSTTCSELGTIYCATVSFATERRPTSVQEIISTLLATRSKLNRSATLSTNIVYEFSLRGRWPKKRYRQILDLQIAVSYSISHLLSVIEHLEPRWTQAFLKRSRFLDPDFQGDVLAVFSMISNSLRTGNPLPQVTPCPLVDRFMMRYHGLDVIHRDSEEDYGLPRLLTLETLQNEQYMMFCVGVSTAYSLINRLDRLMLATKEIVGEQYHIHGVNAKGGVRGQVYQGMMPLSPSVSYATAGMQAGAKEKKEV</sequence>